<dbReference type="InterPro" id="IPR022409">
    <property type="entry name" value="PKD/Chitinase_dom"/>
</dbReference>
<dbReference type="Pfam" id="PF05345">
    <property type="entry name" value="He_PIG"/>
    <property type="match status" value="4"/>
</dbReference>
<dbReference type="PANTHER" id="PTHR24025:SF23">
    <property type="entry name" value="NEURAL-CADHERIN"/>
    <property type="match status" value="1"/>
</dbReference>
<reference evidence="11" key="1">
    <citation type="journal article" date="2019" name="Int. J. Syst. Evol. Microbiol.">
        <title>The Global Catalogue of Microorganisms (GCM) 10K type strain sequencing project: providing services to taxonomists for standard genome sequencing and annotation.</title>
        <authorList>
            <consortium name="The Broad Institute Genomics Platform"/>
            <consortium name="The Broad Institute Genome Sequencing Center for Infectious Disease"/>
            <person name="Wu L."/>
            <person name="Ma J."/>
        </authorList>
    </citation>
    <scope>NUCLEOTIDE SEQUENCE [LARGE SCALE GENOMIC DNA]</scope>
    <source>
        <strain evidence="11">KCTC 42498</strain>
    </source>
</reference>
<sequence>MTNYIRRSSVLLGLLTWLALCYHGSVVQAQDIIKLEYYIDDDPGFGNGQSIAIIPGVDITKTFPVDIASQPAGFHNLYVRALVKQHQVTEGDATATKGGWSITAVRTFYKESFNGTPTLSNIVKGEFFIDNDPGFGQGTNITLSPGPDLNNLAFSFDITQLPIGFHNLYVRFKDANKNWGKTSVRTFYKENLSNNTASTANIVKGEYFIDSDPGFGNGTNIAITPGANLSNLAFTADISNVPAGFHQLYTRFKDANGNWGQTTVRSIYKEVFSAKDPLPNLVKAEYFVDTDPGYGKGKNIPVSPNTELSNLNFALDMADVSIGNHKLYVRVLDAKGSWSLVNVSGFEVESPQELYVLVGTITDQLCAGESVEVPYTVNAPFGSNNVFTAELSDAAGNFTNPVAIGSLTSSVAGTINATIPETAAAGTGYRIRVVANSPTHTSTPNSTNLTIKRLAVLSGISGAQSTCTGLQDYSVSSETGVTYAWNLSGGGTLTSLGNTASVTWTTAGTHTITVTPTNSCGEGDVRTLYVTVYDKAPSLTPVITASGRWMYASAAPLGSGVSEYQWYLNGAIIVSANSSSFYATENGNYTVRYKNSCGVGPESNVISYSGSKLNQTITFEQLQDKTYGDAPFTLSATASSGLPVSFNVMSGPATIAGNTLTITGAGTVIVRASQAGDENYNAATPVDNSFMVNPLPATVALSNLSQTYNGQPRPITVTTAPTGLSTSVTYGGSSTVPVNAGSYAVVATITDPNYTGSSTGTLVVDKASQSITLESVVTKTYGDAPFQVLASASSGLPVGLSISAVPEGIASISGNTITILGAGTVTVTAKQAGDANYLAAADVSTTFTVNKADQTINFAALQDKTYGDPPFTLSATASSGLTVGFSVVSGPATISGNALTMTGTGTVVVRASQPGDENHNAATPVERSFQVTSPDKVAQSITFAAITDKTYGDAPFELSATASSGLPVSFRVVTGQASISGRILTILGAGAVTVEATQAGDNTYDAAAPVSRSFTVEKATPTITWANPADISYGTALSATQLNATASVPGSFAYSPAAGTVLNAGSDQLLSVIFTPQQPENYNNASANVRIIVNPAPMAFQLEGLEQVYNGQPRIVTVSTTPANVPYNLTYGGTAEAPVNAGTYAVAVSAIDPNYVGSATGTLTVDKAQQTLTLATIEDKTYGDPPFALSAEASSGLEVKFRVISGPATINGTMLSMTGAGRVEVEYYQEGNANYKPASATFGFNVLQASQSITFNALPNKTYGDAPFELVATASSDLPVAFSVVSGPATISGNMLTMTGPGTVVVRALQGGNENYLAAESVDRSFVVNSPDKQTQIISFVAIADKTYGNAPFQLSASASSGLEVNFRVVSGPASVSGNMLTILGAGSVTVEAMQAGNETYHQATAAQTFTVFKATPGVTWNRPANIAEGTALSSLQLNATATVPGAFTYSPATGTVLAAGNNRELSVDFVPQDAANYNSVFGTKAYITVNGAPVLTVTGETTVKEHEQLTLLSSATDVNGDVVTFNLVGEVPQGMSINAGTGTVTWTPTEAQGPDSYSITVRATDNNTPVLYAEQTLNLTVEEVNAAPLLAGVPAAVTVDELAAYTFTATFSDEDLPANKLTLSLAGAPQGATLNQQGVFAWTPTEAQGPGEYIFKVRLTDDGNPVLSAEQEITINVNEVNQLPVLATIPAQFFTSGDLVSFTATASDADLPAQRLTYSLEPIAGENYPQGAMINSATGAFEWSSVGHAYAEYKFKVRAADPYGASAEQLVSMTVRSGNQAPVLATIGDKTVIAGNALAFIIVATDDGLPAGTLTYSAVGLPRGATLDAASGTFFWSTTGGQVGTYTITLSVSDGSLSASETIKVNVVKKTAGVSPQIKYFTPSSGTVGTEVTIVGKNLVDVHNVRFNGAMASFREVDASTIVAVVPHNATTGKITVNTMNGIVSSKQDFTLLTSEIAGSEPVDLQETKELKATSVETLFASESEKRGNLYVYPNPFVDLATVSFTTEQGGDYTVLLYDSNGKLVRLLGEGTAKPGVVNKVEVNGEGLSKGLYIIRLKTVEGSKSMKLILNR</sequence>
<dbReference type="PROSITE" id="PS50093">
    <property type="entry name" value="PKD"/>
    <property type="match status" value="1"/>
</dbReference>
<dbReference type="CDD" id="cd00102">
    <property type="entry name" value="IPT"/>
    <property type="match status" value="1"/>
</dbReference>
<protein>
    <submittedName>
        <fullName evidence="10">MBG domain-containing protein</fullName>
    </submittedName>
</protein>
<evidence type="ECO:0000256" key="2">
    <source>
        <dbReference type="ARBA" id="ARBA00022692"/>
    </source>
</evidence>
<keyword evidence="3" id="KW-0677">Repeat</keyword>
<evidence type="ECO:0000256" key="7">
    <source>
        <dbReference type="ARBA" id="ARBA00023136"/>
    </source>
</evidence>
<dbReference type="InterPro" id="IPR006644">
    <property type="entry name" value="Cadg"/>
</dbReference>
<dbReference type="SMART" id="SM00736">
    <property type="entry name" value="CADG"/>
    <property type="match status" value="2"/>
</dbReference>
<keyword evidence="8" id="KW-0732">Signal</keyword>
<dbReference type="CDD" id="cd00146">
    <property type="entry name" value="PKD"/>
    <property type="match status" value="1"/>
</dbReference>
<dbReference type="Pfam" id="PF19408">
    <property type="entry name" value="PKD_6"/>
    <property type="match status" value="1"/>
</dbReference>
<keyword evidence="6" id="KW-1133">Transmembrane helix</keyword>
<evidence type="ECO:0000256" key="1">
    <source>
        <dbReference type="ARBA" id="ARBA00004370"/>
    </source>
</evidence>
<dbReference type="RefSeq" id="WP_377509546.1">
    <property type="nucleotide sequence ID" value="NZ_JBHULU010000021.1"/>
</dbReference>
<evidence type="ECO:0000313" key="11">
    <source>
        <dbReference type="Proteomes" id="UP001597544"/>
    </source>
</evidence>
<dbReference type="InterPro" id="IPR015919">
    <property type="entry name" value="Cadherin-like_sf"/>
</dbReference>
<dbReference type="NCBIfam" id="TIGR04183">
    <property type="entry name" value="Por_Secre_tail"/>
    <property type="match status" value="1"/>
</dbReference>
<dbReference type="InterPro" id="IPR035986">
    <property type="entry name" value="PKD_dom_sf"/>
</dbReference>
<evidence type="ECO:0000256" key="6">
    <source>
        <dbReference type="ARBA" id="ARBA00022989"/>
    </source>
</evidence>
<dbReference type="SMART" id="SM00089">
    <property type="entry name" value="PKD"/>
    <property type="match status" value="2"/>
</dbReference>
<dbReference type="InterPro" id="IPR002126">
    <property type="entry name" value="Cadherin-like_dom"/>
</dbReference>
<evidence type="ECO:0000256" key="8">
    <source>
        <dbReference type="SAM" id="SignalP"/>
    </source>
</evidence>
<dbReference type="InterPro" id="IPR050971">
    <property type="entry name" value="Cadherin-domain_protein"/>
</dbReference>
<evidence type="ECO:0000259" key="9">
    <source>
        <dbReference type="PROSITE" id="PS50093"/>
    </source>
</evidence>
<comment type="subcellular location">
    <subcellularLocation>
        <location evidence="1">Membrane</location>
    </subcellularLocation>
</comment>
<organism evidence="10 11">
    <name type="scientific">Pontibacter locisalis</name>
    <dbReference type="NCBI Taxonomy" id="1719035"/>
    <lineage>
        <taxon>Bacteria</taxon>
        <taxon>Pseudomonadati</taxon>
        <taxon>Bacteroidota</taxon>
        <taxon>Cytophagia</taxon>
        <taxon>Cytophagales</taxon>
        <taxon>Hymenobacteraceae</taxon>
        <taxon>Pontibacter</taxon>
    </lineage>
</organism>
<name>A0ABW5INL6_9BACT</name>
<evidence type="ECO:0000313" key="10">
    <source>
        <dbReference type="EMBL" id="MFD2515234.1"/>
    </source>
</evidence>
<dbReference type="InterPro" id="IPR014756">
    <property type="entry name" value="Ig_E-set"/>
</dbReference>
<keyword evidence="4" id="KW-0106">Calcium</keyword>
<dbReference type="SUPFAM" id="SSF81296">
    <property type="entry name" value="E set domains"/>
    <property type="match status" value="1"/>
</dbReference>
<keyword evidence="5" id="KW-0130">Cell adhesion</keyword>
<comment type="caution">
    <text evidence="10">The sequence shown here is derived from an EMBL/GenBank/DDBJ whole genome shotgun (WGS) entry which is preliminary data.</text>
</comment>
<dbReference type="Pfam" id="PF18962">
    <property type="entry name" value="Por_Secre_tail"/>
    <property type="match status" value="1"/>
</dbReference>
<gene>
    <name evidence="10" type="ORF">ACFSRY_15275</name>
</gene>
<dbReference type="InterPro" id="IPR000601">
    <property type="entry name" value="PKD_dom"/>
</dbReference>
<feature type="signal peptide" evidence="8">
    <location>
        <begin position="1"/>
        <end position="29"/>
    </location>
</feature>
<keyword evidence="7" id="KW-0472">Membrane</keyword>
<dbReference type="InterPro" id="IPR045829">
    <property type="entry name" value="PKD_6"/>
</dbReference>
<keyword evidence="2" id="KW-0812">Transmembrane</keyword>
<proteinExistence type="predicted"/>
<keyword evidence="11" id="KW-1185">Reference proteome</keyword>
<evidence type="ECO:0000256" key="4">
    <source>
        <dbReference type="ARBA" id="ARBA00022837"/>
    </source>
</evidence>
<dbReference type="SMART" id="SM00112">
    <property type="entry name" value="CA"/>
    <property type="match status" value="3"/>
</dbReference>
<dbReference type="Pfam" id="PF18887">
    <property type="entry name" value="MBG_3"/>
    <property type="match status" value="2"/>
</dbReference>
<evidence type="ECO:0000256" key="5">
    <source>
        <dbReference type="ARBA" id="ARBA00022889"/>
    </source>
</evidence>
<evidence type="ECO:0000256" key="3">
    <source>
        <dbReference type="ARBA" id="ARBA00022737"/>
    </source>
</evidence>
<dbReference type="Proteomes" id="UP001597544">
    <property type="component" value="Unassembled WGS sequence"/>
</dbReference>
<dbReference type="EMBL" id="JBHULU010000021">
    <property type="protein sequence ID" value="MFD2515234.1"/>
    <property type="molecule type" value="Genomic_DNA"/>
</dbReference>
<dbReference type="PANTHER" id="PTHR24025">
    <property type="entry name" value="DESMOGLEIN FAMILY MEMBER"/>
    <property type="match status" value="1"/>
</dbReference>
<feature type="domain" description="PKD" evidence="9">
    <location>
        <begin position="481"/>
        <end position="532"/>
    </location>
</feature>
<dbReference type="InterPro" id="IPR026444">
    <property type="entry name" value="Secre_tail"/>
</dbReference>
<accession>A0ABW5INL6</accession>
<dbReference type="InterPro" id="IPR043772">
    <property type="entry name" value="MBG_3"/>
</dbReference>
<dbReference type="SUPFAM" id="SSF49313">
    <property type="entry name" value="Cadherin-like"/>
    <property type="match status" value="4"/>
</dbReference>
<dbReference type="SUPFAM" id="SSF49299">
    <property type="entry name" value="PKD domain"/>
    <property type="match status" value="1"/>
</dbReference>
<dbReference type="InterPro" id="IPR013783">
    <property type="entry name" value="Ig-like_fold"/>
</dbReference>
<feature type="chain" id="PRO_5046637091" evidence="8">
    <location>
        <begin position="30"/>
        <end position="2073"/>
    </location>
</feature>
<dbReference type="Gene3D" id="2.60.40.10">
    <property type="entry name" value="Immunoglobulins"/>
    <property type="match status" value="6"/>
</dbReference>